<keyword evidence="3" id="KW-0227">DNA damage</keyword>
<evidence type="ECO:0000256" key="2">
    <source>
        <dbReference type="ARBA" id="ARBA00022670"/>
    </source>
</evidence>
<evidence type="ECO:0000313" key="10">
    <source>
        <dbReference type="Proteomes" id="UP000826300"/>
    </source>
</evidence>
<dbReference type="RefSeq" id="WP_220660733.1">
    <property type="nucleotide sequence ID" value="NZ_CP069370.1"/>
</dbReference>
<dbReference type="EC" id="3.4.-.-" evidence="8"/>
<evidence type="ECO:0000256" key="3">
    <source>
        <dbReference type="ARBA" id="ARBA00022763"/>
    </source>
</evidence>
<evidence type="ECO:0000256" key="7">
    <source>
        <dbReference type="ARBA" id="ARBA00023239"/>
    </source>
</evidence>
<dbReference type="GO" id="GO:0106300">
    <property type="term" value="P:protein-DNA covalent cross-linking repair"/>
    <property type="evidence" value="ECO:0007669"/>
    <property type="project" value="InterPro"/>
</dbReference>
<keyword evidence="2 8" id="KW-0645">Protease</keyword>
<name>A0A8G0ZS72_9RHOB</name>
<dbReference type="InterPro" id="IPR003738">
    <property type="entry name" value="SRAP"/>
</dbReference>
<dbReference type="InterPro" id="IPR036590">
    <property type="entry name" value="SRAP-like"/>
</dbReference>
<dbReference type="Gene3D" id="3.90.1680.10">
    <property type="entry name" value="SOS response associated peptidase-like"/>
    <property type="match status" value="1"/>
</dbReference>
<sequence length="222" mass="24160">MCGRLTITHPNEALAALFDAVMGNDLPQGARFNVCPTQPLAVVTSEGGTRRLRAMRWGFVPAWYKTPTDGPLIINARSDTVAVKPAFREAVRTRRCIVPASGFYEWQAGPKGERLPWYFTRADGQPMALAGIWQHWERDGEAIDSVATVTTEAGPGMAGVHDREPVILEPADWPLWLGEAGHGAAVLMRATARGVLARPWRVDAKVNSNRASGPELIAPLEA</sequence>
<keyword evidence="5" id="KW-0190">Covalent protein-DNA linkage</keyword>
<dbReference type="KEGG" id="nsm:JO391_12030"/>
<evidence type="ECO:0000256" key="4">
    <source>
        <dbReference type="ARBA" id="ARBA00022801"/>
    </source>
</evidence>
<dbReference type="GO" id="GO:0006508">
    <property type="term" value="P:proteolysis"/>
    <property type="evidence" value="ECO:0007669"/>
    <property type="project" value="UniProtKB-KW"/>
</dbReference>
<proteinExistence type="inferred from homology"/>
<dbReference type="PANTHER" id="PTHR13604">
    <property type="entry name" value="DC12-RELATED"/>
    <property type="match status" value="1"/>
</dbReference>
<dbReference type="Proteomes" id="UP000826300">
    <property type="component" value="Chromosome"/>
</dbReference>
<dbReference type="SUPFAM" id="SSF143081">
    <property type="entry name" value="BB1717-like"/>
    <property type="match status" value="1"/>
</dbReference>
<dbReference type="Pfam" id="PF02586">
    <property type="entry name" value="SRAP"/>
    <property type="match status" value="1"/>
</dbReference>
<organism evidence="9 10">
    <name type="scientific">Neotabrizicola shimadae</name>
    <dbReference type="NCBI Taxonomy" id="2807096"/>
    <lineage>
        <taxon>Bacteria</taxon>
        <taxon>Pseudomonadati</taxon>
        <taxon>Pseudomonadota</taxon>
        <taxon>Alphaproteobacteria</taxon>
        <taxon>Rhodobacterales</taxon>
        <taxon>Paracoccaceae</taxon>
        <taxon>Neotabrizicola</taxon>
    </lineage>
</organism>
<dbReference type="AlphaFoldDB" id="A0A8G0ZS72"/>
<keyword evidence="10" id="KW-1185">Reference proteome</keyword>
<keyword evidence="4 8" id="KW-0378">Hydrolase</keyword>
<reference evidence="9" key="1">
    <citation type="submission" date="2021-02" db="EMBL/GenBank/DDBJ databases">
        <title>Rhodobacter shimadae sp. nov., an aerobic anoxygenic phototrophic bacterium isolated from a hot spring.</title>
        <authorList>
            <person name="Muramatsu S."/>
            <person name="Haruta S."/>
            <person name="Hirose S."/>
            <person name="Hanada S."/>
        </authorList>
    </citation>
    <scope>NUCLEOTIDE SEQUENCE</scope>
    <source>
        <strain evidence="9">N10</strain>
    </source>
</reference>
<evidence type="ECO:0000256" key="8">
    <source>
        <dbReference type="RuleBase" id="RU364100"/>
    </source>
</evidence>
<comment type="similarity">
    <text evidence="1 8">Belongs to the SOS response-associated peptidase family.</text>
</comment>
<dbReference type="PANTHER" id="PTHR13604:SF0">
    <property type="entry name" value="ABASIC SITE PROCESSING PROTEIN HMCES"/>
    <property type="match status" value="1"/>
</dbReference>
<evidence type="ECO:0000313" key="9">
    <source>
        <dbReference type="EMBL" id="QYZ68510.1"/>
    </source>
</evidence>
<keyword evidence="7" id="KW-0456">Lyase</keyword>
<dbReference type="GO" id="GO:0003697">
    <property type="term" value="F:single-stranded DNA binding"/>
    <property type="evidence" value="ECO:0007669"/>
    <property type="project" value="InterPro"/>
</dbReference>
<evidence type="ECO:0000256" key="1">
    <source>
        <dbReference type="ARBA" id="ARBA00008136"/>
    </source>
</evidence>
<keyword evidence="6" id="KW-0238">DNA-binding</keyword>
<protein>
    <recommendedName>
        <fullName evidence="8">Abasic site processing protein</fullName>
        <ecNumber evidence="8">3.4.-.-</ecNumber>
    </recommendedName>
</protein>
<gene>
    <name evidence="9" type="ORF">JO391_12030</name>
</gene>
<evidence type="ECO:0000256" key="6">
    <source>
        <dbReference type="ARBA" id="ARBA00023125"/>
    </source>
</evidence>
<dbReference type="GO" id="GO:0016829">
    <property type="term" value="F:lyase activity"/>
    <property type="evidence" value="ECO:0007669"/>
    <property type="project" value="UniProtKB-KW"/>
</dbReference>
<dbReference type="EMBL" id="CP069370">
    <property type="protein sequence ID" value="QYZ68510.1"/>
    <property type="molecule type" value="Genomic_DNA"/>
</dbReference>
<evidence type="ECO:0000256" key="5">
    <source>
        <dbReference type="ARBA" id="ARBA00023124"/>
    </source>
</evidence>
<dbReference type="GO" id="GO:0008233">
    <property type="term" value="F:peptidase activity"/>
    <property type="evidence" value="ECO:0007669"/>
    <property type="project" value="UniProtKB-KW"/>
</dbReference>
<accession>A0A8G0ZS72</accession>